<evidence type="ECO:0000313" key="2">
    <source>
        <dbReference type="Proteomes" id="UP001055439"/>
    </source>
</evidence>
<protein>
    <submittedName>
        <fullName evidence="1">Uncharacterized protein</fullName>
    </submittedName>
</protein>
<gene>
    <name evidence="1" type="ORF">MUK42_05894</name>
</gene>
<dbReference type="AlphaFoldDB" id="A0A9E7GMP8"/>
<dbReference type="EMBL" id="CP097509">
    <property type="protein sequence ID" value="URE14829.1"/>
    <property type="molecule type" value="Genomic_DNA"/>
</dbReference>
<name>A0A9E7GMP8_9LILI</name>
<dbReference type="Proteomes" id="UP001055439">
    <property type="component" value="Chromosome 7"/>
</dbReference>
<organism evidence="1 2">
    <name type="scientific">Musa troglodytarum</name>
    <name type="common">fe'i banana</name>
    <dbReference type="NCBI Taxonomy" id="320322"/>
    <lineage>
        <taxon>Eukaryota</taxon>
        <taxon>Viridiplantae</taxon>
        <taxon>Streptophyta</taxon>
        <taxon>Embryophyta</taxon>
        <taxon>Tracheophyta</taxon>
        <taxon>Spermatophyta</taxon>
        <taxon>Magnoliopsida</taxon>
        <taxon>Liliopsida</taxon>
        <taxon>Zingiberales</taxon>
        <taxon>Musaceae</taxon>
        <taxon>Musa</taxon>
    </lineage>
</organism>
<proteinExistence type="predicted"/>
<accession>A0A9E7GMP8</accession>
<evidence type="ECO:0000313" key="1">
    <source>
        <dbReference type="EMBL" id="URE14829.1"/>
    </source>
</evidence>
<sequence length="138" mass="15073">MTLDRRLPILVSPPTLPLSRNFATSQYRSGDGGVSVGRAQGRSDDCCSQKNYKNANDLATKRRAQGRYDDCCRSILAKRNSLKGQCLALNANGLTSTVFFSVLHSTLIAMQISEDDTSSPFSASLLSVSSLECYRRSN</sequence>
<keyword evidence="2" id="KW-1185">Reference proteome</keyword>
<reference evidence="1" key="1">
    <citation type="submission" date="2022-05" db="EMBL/GenBank/DDBJ databases">
        <title>The Musa troglodytarum L. genome provides insights into the mechanism of non-climacteric behaviour and enrichment of carotenoids.</title>
        <authorList>
            <person name="Wang J."/>
        </authorList>
    </citation>
    <scope>NUCLEOTIDE SEQUENCE</scope>
    <source>
        <tissue evidence="1">Leaf</tissue>
    </source>
</reference>